<dbReference type="Pfam" id="PF13456">
    <property type="entry name" value="RVT_3"/>
    <property type="match status" value="1"/>
</dbReference>
<dbReference type="InterPro" id="IPR036397">
    <property type="entry name" value="RNaseH_sf"/>
</dbReference>
<dbReference type="InterPro" id="IPR044730">
    <property type="entry name" value="RNase_H-like_dom_plant"/>
</dbReference>
<dbReference type="InterPro" id="IPR012337">
    <property type="entry name" value="RNaseH-like_sf"/>
</dbReference>
<keyword evidence="3" id="KW-1185">Reference proteome</keyword>
<dbReference type="PROSITE" id="PS50879">
    <property type="entry name" value="RNASE_H_1"/>
    <property type="match status" value="1"/>
</dbReference>
<evidence type="ECO:0000313" key="2">
    <source>
        <dbReference type="EMBL" id="CAI0435262.1"/>
    </source>
</evidence>
<dbReference type="PANTHER" id="PTHR47723:SF13">
    <property type="entry name" value="PUTATIVE-RELATED"/>
    <property type="match status" value="1"/>
</dbReference>
<accession>A0AAV0LM18</accession>
<proteinExistence type="predicted"/>
<dbReference type="Gene3D" id="3.30.420.10">
    <property type="entry name" value="Ribonuclease H-like superfamily/Ribonuclease H"/>
    <property type="match status" value="1"/>
</dbReference>
<feature type="domain" description="RNase H type-1" evidence="1">
    <location>
        <begin position="8"/>
        <end position="136"/>
    </location>
</feature>
<dbReference type="GO" id="GO:0004523">
    <property type="term" value="F:RNA-DNA hybrid ribonuclease activity"/>
    <property type="evidence" value="ECO:0007669"/>
    <property type="project" value="InterPro"/>
</dbReference>
<evidence type="ECO:0000259" key="1">
    <source>
        <dbReference type="PROSITE" id="PS50879"/>
    </source>
</evidence>
<comment type="caution">
    <text evidence="2">The sequence shown here is derived from an EMBL/GenBank/DDBJ whole genome shotgun (WGS) entry which is preliminary data.</text>
</comment>
<dbReference type="AlphaFoldDB" id="A0AAV0LM18"/>
<dbReference type="PANTHER" id="PTHR47723">
    <property type="entry name" value="OS05G0353850 PROTEIN"/>
    <property type="match status" value="1"/>
</dbReference>
<dbReference type="CDD" id="cd06222">
    <property type="entry name" value="RNase_H_like"/>
    <property type="match status" value="1"/>
</dbReference>
<dbReference type="EMBL" id="CAMGYJ010000006">
    <property type="protein sequence ID" value="CAI0435262.1"/>
    <property type="molecule type" value="Genomic_DNA"/>
</dbReference>
<dbReference type="InterPro" id="IPR002156">
    <property type="entry name" value="RNaseH_domain"/>
</dbReference>
<dbReference type="GO" id="GO:0003676">
    <property type="term" value="F:nucleic acid binding"/>
    <property type="evidence" value="ECO:0007669"/>
    <property type="project" value="InterPro"/>
</dbReference>
<name>A0AAV0LM18_9ROSI</name>
<dbReference type="Proteomes" id="UP001154282">
    <property type="component" value="Unassembled WGS sequence"/>
</dbReference>
<evidence type="ECO:0000313" key="3">
    <source>
        <dbReference type="Proteomes" id="UP001154282"/>
    </source>
</evidence>
<sequence length="170" mass="18524">MISWQRPPTDWFCLNTDGSVAGAQGSTAGGVIRDEAGRFVRAFSANLGAGSITYAELAGIAFGLRLAWDEGCRKVKVQTDSATAAQLIHDATPGHIHFVQVATIRELLAREWEVQIDHVFREGNVVADYLASVGYSLPVGVHVFENPSPLLSRWLYFDLLGVQTPRSVII</sequence>
<dbReference type="InterPro" id="IPR053151">
    <property type="entry name" value="RNase_H-like"/>
</dbReference>
<protein>
    <recommendedName>
        <fullName evidence="1">RNase H type-1 domain-containing protein</fullName>
    </recommendedName>
</protein>
<dbReference type="SUPFAM" id="SSF53098">
    <property type="entry name" value="Ribonuclease H-like"/>
    <property type="match status" value="1"/>
</dbReference>
<organism evidence="2 3">
    <name type="scientific">Linum tenue</name>
    <dbReference type="NCBI Taxonomy" id="586396"/>
    <lineage>
        <taxon>Eukaryota</taxon>
        <taxon>Viridiplantae</taxon>
        <taxon>Streptophyta</taxon>
        <taxon>Embryophyta</taxon>
        <taxon>Tracheophyta</taxon>
        <taxon>Spermatophyta</taxon>
        <taxon>Magnoliopsida</taxon>
        <taxon>eudicotyledons</taxon>
        <taxon>Gunneridae</taxon>
        <taxon>Pentapetalae</taxon>
        <taxon>rosids</taxon>
        <taxon>fabids</taxon>
        <taxon>Malpighiales</taxon>
        <taxon>Linaceae</taxon>
        <taxon>Linum</taxon>
    </lineage>
</organism>
<gene>
    <name evidence="2" type="ORF">LITE_LOCUS24629</name>
</gene>
<reference evidence="2" key="1">
    <citation type="submission" date="2022-08" db="EMBL/GenBank/DDBJ databases">
        <authorList>
            <person name="Gutierrez-Valencia J."/>
        </authorList>
    </citation>
    <scope>NUCLEOTIDE SEQUENCE</scope>
</reference>